<dbReference type="CDD" id="cd06530">
    <property type="entry name" value="S26_SPase_I"/>
    <property type="match status" value="1"/>
</dbReference>
<keyword evidence="6" id="KW-1133">Transmembrane helix</keyword>
<dbReference type="InterPro" id="IPR000223">
    <property type="entry name" value="Pept_S26A_signal_pept_1"/>
</dbReference>
<evidence type="ECO:0000313" key="9">
    <source>
        <dbReference type="Proteomes" id="UP000754563"/>
    </source>
</evidence>
<keyword evidence="6" id="KW-0645">Protease</keyword>
<keyword evidence="6" id="KW-0472">Membrane</keyword>
<dbReference type="EMBL" id="JAGQLH010000066">
    <property type="protein sequence ID" value="MCA9386001.1"/>
    <property type="molecule type" value="Genomic_DNA"/>
</dbReference>
<reference evidence="8" key="2">
    <citation type="journal article" date="2021" name="Microbiome">
        <title>Successional dynamics and alternative stable states in a saline activated sludge microbial community over 9 years.</title>
        <authorList>
            <person name="Wang Y."/>
            <person name="Ye J."/>
            <person name="Ju F."/>
            <person name="Liu L."/>
            <person name="Boyd J.A."/>
            <person name="Deng Y."/>
            <person name="Parks D.H."/>
            <person name="Jiang X."/>
            <person name="Yin X."/>
            <person name="Woodcroft B.J."/>
            <person name="Tyson G.W."/>
            <person name="Hugenholtz P."/>
            <person name="Polz M.F."/>
            <person name="Zhang T."/>
        </authorList>
    </citation>
    <scope>NUCLEOTIDE SEQUENCE</scope>
    <source>
        <strain evidence="8">HKST-UBA11</strain>
    </source>
</reference>
<feature type="active site" evidence="5">
    <location>
        <position position="52"/>
    </location>
</feature>
<dbReference type="EC" id="3.4.21.89" evidence="3 6"/>
<keyword evidence="4 6" id="KW-0378">Hydrolase</keyword>
<evidence type="ECO:0000256" key="4">
    <source>
        <dbReference type="ARBA" id="ARBA00022801"/>
    </source>
</evidence>
<dbReference type="GO" id="GO:0006465">
    <property type="term" value="P:signal peptide processing"/>
    <property type="evidence" value="ECO:0007669"/>
    <property type="project" value="InterPro"/>
</dbReference>
<dbReference type="InterPro" id="IPR019533">
    <property type="entry name" value="Peptidase_S26"/>
</dbReference>
<keyword evidence="6" id="KW-0812">Transmembrane</keyword>
<dbReference type="AlphaFoldDB" id="A0A955L9I3"/>
<feature type="domain" description="Peptidase S26" evidence="7">
    <location>
        <begin position="23"/>
        <end position="194"/>
    </location>
</feature>
<comment type="catalytic activity">
    <reaction evidence="1 6">
        <text>Cleavage of hydrophobic, N-terminal signal or leader sequences from secreted and periplasmic proteins.</text>
        <dbReference type="EC" id="3.4.21.89"/>
    </reaction>
</comment>
<evidence type="ECO:0000256" key="3">
    <source>
        <dbReference type="ARBA" id="ARBA00013208"/>
    </source>
</evidence>
<dbReference type="InterPro" id="IPR019757">
    <property type="entry name" value="Pept_S26A_signal_pept_1_Lys-AS"/>
</dbReference>
<proteinExistence type="inferred from homology"/>
<feature type="transmembrane region" description="Helical" evidence="6">
    <location>
        <begin position="20"/>
        <end position="44"/>
    </location>
</feature>
<reference evidence="8" key="1">
    <citation type="submission" date="2020-04" db="EMBL/GenBank/DDBJ databases">
        <authorList>
            <person name="Zhang T."/>
        </authorList>
    </citation>
    <scope>NUCLEOTIDE SEQUENCE</scope>
    <source>
        <strain evidence="8">HKST-UBA11</strain>
    </source>
</reference>
<dbReference type="GO" id="GO:0004252">
    <property type="term" value="F:serine-type endopeptidase activity"/>
    <property type="evidence" value="ECO:0007669"/>
    <property type="project" value="InterPro"/>
</dbReference>
<name>A0A955L9I3_9BACT</name>
<dbReference type="Pfam" id="PF10502">
    <property type="entry name" value="Peptidase_S26"/>
    <property type="match status" value="1"/>
</dbReference>
<comment type="subcellular location">
    <subcellularLocation>
        <location evidence="6">Membrane</location>
        <topology evidence="6">Single-pass type II membrane protein</topology>
    </subcellularLocation>
</comment>
<comment type="caution">
    <text evidence="8">The sequence shown here is derived from an EMBL/GenBank/DDBJ whole genome shotgun (WGS) entry which is preliminary data.</text>
</comment>
<gene>
    <name evidence="8" type="primary">lepB</name>
    <name evidence="8" type="ORF">KC717_05125</name>
</gene>
<dbReference type="PANTHER" id="PTHR43390:SF1">
    <property type="entry name" value="CHLOROPLAST PROCESSING PEPTIDASE"/>
    <property type="match status" value="1"/>
</dbReference>
<evidence type="ECO:0000256" key="6">
    <source>
        <dbReference type="RuleBase" id="RU362042"/>
    </source>
</evidence>
<organism evidence="8 9">
    <name type="scientific">Candidatus Dojkabacteria bacterium</name>
    <dbReference type="NCBI Taxonomy" id="2099670"/>
    <lineage>
        <taxon>Bacteria</taxon>
        <taxon>Candidatus Dojkabacteria</taxon>
    </lineage>
</organism>
<dbReference type="PANTHER" id="PTHR43390">
    <property type="entry name" value="SIGNAL PEPTIDASE I"/>
    <property type="match status" value="1"/>
</dbReference>
<dbReference type="SUPFAM" id="SSF51306">
    <property type="entry name" value="LexA/Signal peptidase"/>
    <property type="match status" value="1"/>
</dbReference>
<sequence length="211" mass="24445">MSENPFLHSLPRTKKGVGGFFMDALQAIVIVLALFVVSYLFLVIPNQVDGQSMEPNFHDNELLFTNKIIQIIGDKEFMKERNYNYRRGDVVIFQKPGHDDFIKRVIALPGDEIMIQSGKIYINNTEIHEMYIPDSPQWRTNTYSFISEGETKVVPIGHYFLMGDNRNNSKDSRFSDIGFVSREHIKGRVFLRYWPFEDFGFIGAGEIEYVT</sequence>
<evidence type="ECO:0000256" key="2">
    <source>
        <dbReference type="ARBA" id="ARBA00009370"/>
    </source>
</evidence>
<evidence type="ECO:0000256" key="1">
    <source>
        <dbReference type="ARBA" id="ARBA00000677"/>
    </source>
</evidence>
<dbReference type="InterPro" id="IPR036286">
    <property type="entry name" value="LexA/Signal_pep-like_sf"/>
</dbReference>
<evidence type="ECO:0000259" key="7">
    <source>
        <dbReference type="Pfam" id="PF10502"/>
    </source>
</evidence>
<dbReference type="NCBIfam" id="TIGR02227">
    <property type="entry name" value="sigpep_I_bact"/>
    <property type="match status" value="1"/>
</dbReference>
<evidence type="ECO:0000313" key="8">
    <source>
        <dbReference type="EMBL" id="MCA9386001.1"/>
    </source>
</evidence>
<dbReference type="GO" id="GO:0016020">
    <property type="term" value="C:membrane"/>
    <property type="evidence" value="ECO:0007669"/>
    <property type="project" value="UniProtKB-SubCell"/>
</dbReference>
<protein>
    <recommendedName>
        <fullName evidence="3 6">Signal peptidase I</fullName>
        <ecNumber evidence="3 6">3.4.21.89</ecNumber>
    </recommendedName>
</protein>
<accession>A0A955L9I3</accession>
<dbReference type="Proteomes" id="UP000754563">
    <property type="component" value="Unassembled WGS sequence"/>
</dbReference>
<dbReference type="Gene3D" id="2.10.109.10">
    <property type="entry name" value="Umud Fragment, subunit A"/>
    <property type="match status" value="1"/>
</dbReference>
<evidence type="ECO:0000256" key="5">
    <source>
        <dbReference type="PIRSR" id="PIRSR600223-1"/>
    </source>
</evidence>
<dbReference type="PROSITE" id="PS00760">
    <property type="entry name" value="SPASE_I_2"/>
    <property type="match status" value="1"/>
</dbReference>
<feature type="active site" evidence="5">
    <location>
        <position position="103"/>
    </location>
</feature>
<dbReference type="GO" id="GO:0009003">
    <property type="term" value="F:signal peptidase activity"/>
    <property type="evidence" value="ECO:0007669"/>
    <property type="project" value="UniProtKB-EC"/>
</dbReference>
<dbReference type="PRINTS" id="PR00727">
    <property type="entry name" value="LEADERPTASE"/>
</dbReference>
<comment type="similarity">
    <text evidence="2 6">Belongs to the peptidase S26 family.</text>
</comment>